<dbReference type="Proteomes" id="UP000546162">
    <property type="component" value="Unassembled WGS sequence"/>
</dbReference>
<dbReference type="RefSeq" id="WP_185046153.1">
    <property type="nucleotide sequence ID" value="NZ_BAABFG010000005.1"/>
</dbReference>
<keyword evidence="1" id="KW-1133">Transmembrane helix</keyword>
<evidence type="ECO:0000313" key="2">
    <source>
        <dbReference type="EMBL" id="MBB4745803.1"/>
    </source>
</evidence>
<keyword evidence="1" id="KW-0472">Membrane</keyword>
<feature type="transmembrane region" description="Helical" evidence="1">
    <location>
        <begin position="27"/>
        <end position="44"/>
    </location>
</feature>
<dbReference type="AlphaFoldDB" id="A0A7W7MD46"/>
<keyword evidence="3" id="KW-1185">Reference proteome</keyword>
<sequence>MAVLMAALTLIALLVGPTLLTGQPQLILVGVALAAAVLLVARRARRAAARH</sequence>
<keyword evidence="1" id="KW-0812">Transmembrane</keyword>
<reference evidence="2 3" key="1">
    <citation type="submission" date="2020-08" db="EMBL/GenBank/DDBJ databases">
        <title>Sequencing the genomes of 1000 actinobacteria strains.</title>
        <authorList>
            <person name="Klenk H.-P."/>
        </authorList>
    </citation>
    <scope>NUCLEOTIDE SEQUENCE [LARGE SCALE GENOMIC DNA]</scope>
    <source>
        <strain evidence="2 3">DSM 45809</strain>
    </source>
</reference>
<protein>
    <submittedName>
        <fullName evidence="2">TctA family transporter</fullName>
    </submittedName>
</protein>
<evidence type="ECO:0000313" key="3">
    <source>
        <dbReference type="Proteomes" id="UP000546162"/>
    </source>
</evidence>
<organism evidence="2 3">
    <name type="scientific">Actinoplanes octamycinicus</name>
    <dbReference type="NCBI Taxonomy" id="135948"/>
    <lineage>
        <taxon>Bacteria</taxon>
        <taxon>Bacillati</taxon>
        <taxon>Actinomycetota</taxon>
        <taxon>Actinomycetes</taxon>
        <taxon>Micromonosporales</taxon>
        <taxon>Micromonosporaceae</taxon>
        <taxon>Actinoplanes</taxon>
    </lineage>
</organism>
<accession>A0A7W7MD46</accession>
<gene>
    <name evidence="2" type="ORF">BJY16_009262</name>
</gene>
<dbReference type="EMBL" id="JACHNB010000001">
    <property type="protein sequence ID" value="MBB4745803.1"/>
    <property type="molecule type" value="Genomic_DNA"/>
</dbReference>
<evidence type="ECO:0000256" key="1">
    <source>
        <dbReference type="SAM" id="Phobius"/>
    </source>
</evidence>
<proteinExistence type="predicted"/>
<name>A0A7W7MD46_9ACTN</name>
<comment type="caution">
    <text evidence="2">The sequence shown here is derived from an EMBL/GenBank/DDBJ whole genome shotgun (WGS) entry which is preliminary data.</text>
</comment>